<name>A0ABW2M2T3_9FLAO</name>
<comment type="caution">
    <text evidence="2">The sequence shown here is derived from an EMBL/GenBank/DDBJ whole genome shotgun (WGS) entry which is preliminary data.</text>
</comment>
<evidence type="ECO:0000313" key="2">
    <source>
        <dbReference type="EMBL" id="MFC7347226.1"/>
    </source>
</evidence>
<proteinExistence type="predicted"/>
<feature type="domain" description="DNA mimic protein DMP19 C-terminal" evidence="1">
    <location>
        <begin position="44"/>
        <end position="154"/>
    </location>
</feature>
<dbReference type="Pfam" id="PF14300">
    <property type="entry name" value="DMP19"/>
    <property type="match status" value="1"/>
</dbReference>
<accession>A0ABW2M2T3</accession>
<organism evidence="2 3">
    <name type="scientific">Chryseobacterium zhengzhouense</name>
    <dbReference type="NCBI Taxonomy" id="1636086"/>
    <lineage>
        <taxon>Bacteria</taxon>
        <taxon>Pseudomonadati</taxon>
        <taxon>Bacteroidota</taxon>
        <taxon>Flavobacteriia</taxon>
        <taxon>Flavobacteriales</taxon>
        <taxon>Weeksellaceae</taxon>
        <taxon>Chryseobacterium group</taxon>
        <taxon>Chryseobacterium</taxon>
    </lineage>
</organism>
<dbReference type="Proteomes" id="UP001596550">
    <property type="component" value="Unassembled WGS sequence"/>
</dbReference>
<keyword evidence="3" id="KW-1185">Reference proteome</keyword>
<gene>
    <name evidence="2" type="ORF">ACFQO9_10900</name>
</gene>
<evidence type="ECO:0000313" key="3">
    <source>
        <dbReference type="Proteomes" id="UP001596550"/>
    </source>
</evidence>
<dbReference type="RefSeq" id="WP_378178353.1">
    <property type="nucleotide sequence ID" value="NZ_JBHTCR010000004.1"/>
</dbReference>
<protein>
    <recommendedName>
        <fullName evidence="1">DNA mimic protein DMP19 C-terminal domain-containing protein</fullName>
    </recommendedName>
</protein>
<evidence type="ECO:0000259" key="1">
    <source>
        <dbReference type="Pfam" id="PF14300"/>
    </source>
</evidence>
<reference evidence="3" key="1">
    <citation type="journal article" date="2019" name="Int. J. Syst. Evol. Microbiol.">
        <title>The Global Catalogue of Microorganisms (GCM) 10K type strain sequencing project: providing services to taxonomists for standard genome sequencing and annotation.</title>
        <authorList>
            <consortium name="The Broad Institute Genomics Platform"/>
            <consortium name="The Broad Institute Genome Sequencing Center for Infectious Disease"/>
            <person name="Wu L."/>
            <person name="Ma J."/>
        </authorList>
    </citation>
    <scope>NUCLEOTIDE SEQUENCE [LARGE SCALE GENOMIC DNA]</scope>
    <source>
        <strain evidence="3">CCUG 54781</strain>
    </source>
</reference>
<dbReference type="InterPro" id="IPR025402">
    <property type="entry name" value="DMP19_C"/>
</dbReference>
<dbReference type="EMBL" id="JBHTCR010000004">
    <property type="protein sequence ID" value="MFC7347226.1"/>
    <property type="molecule type" value="Genomic_DNA"/>
</dbReference>
<dbReference type="Gene3D" id="1.20.1420.60">
    <property type="match status" value="1"/>
</dbReference>
<sequence>MQKLDRIIVSDNSYKSSDPYKLIESNISVINLLRDERIHPEFYHPDSRISYYLDYYLAQYNNGNFSQFVWNSQWENKLNDEIRRGLKMIGAKKHLKLFIEQSEKVDALPKAQLEDFLKNEYFGDNSTRDFLNNDQFYELNEDLITLNSQWLKNHPDLKVLSISDMFTELETFIGRKINH</sequence>